<dbReference type="EMBL" id="SNYA01000001">
    <property type="protein sequence ID" value="TDP95624.1"/>
    <property type="molecule type" value="Genomic_DNA"/>
</dbReference>
<dbReference type="AlphaFoldDB" id="A0A4R6S8A5"/>
<sequence>MTDPASKRPRQSRRAQRPAPAGVDPRPSEHPLDEQAAEDRTEGWGGEGAAAAGSAERANEERLRRDKPPHWG</sequence>
<protein>
    <submittedName>
        <fullName evidence="2">Uncharacterized protein</fullName>
    </submittedName>
</protein>
<evidence type="ECO:0000313" key="2">
    <source>
        <dbReference type="EMBL" id="TDP95624.1"/>
    </source>
</evidence>
<gene>
    <name evidence="2" type="ORF">EDF62_0315</name>
</gene>
<dbReference type="Proteomes" id="UP000295601">
    <property type="component" value="Unassembled WGS sequence"/>
</dbReference>
<comment type="caution">
    <text evidence="2">The sequence shown here is derived from an EMBL/GenBank/DDBJ whole genome shotgun (WGS) entry which is preliminary data.</text>
</comment>
<keyword evidence="3" id="KW-1185">Reference proteome</keyword>
<feature type="region of interest" description="Disordered" evidence="1">
    <location>
        <begin position="1"/>
        <end position="72"/>
    </location>
</feature>
<evidence type="ECO:0000313" key="3">
    <source>
        <dbReference type="Proteomes" id="UP000295601"/>
    </source>
</evidence>
<accession>A0A4R6S8A5</accession>
<dbReference type="RefSeq" id="WP_133615535.1">
    <property type="nucleotide sequence ID" value="NZ_SNYA01000001.1"/>
</dbReference>
<feature type="compositionally biased region" description="Basic residues" evidence="1">
    <location>
        <begin position="7"/>
        <end position="16"/>
    </location>
</feature>
<evidence type="ECO:0000256" key="1">
    <source>
        <dbReference type="SAM" id="MobiDB-lite"/>
    </source>
</evidence>
<feature type="compositionally biased region" description="Basic and acidic residues" evidence="1">
    <location>
        <begin position="57"/>
        <end position="72"/>
    </location>
</feature>
<organism evidence="2 3">
    <name type="scientific">Leucobacter luti</name>
    <dbReference type="NCBI Taxonomy" id="340320"/>
    <lineage>
        <taxon>Bacteria</taxon>
        <taxon>Bacillati</taxon>
        <taxon>Actinomycetota</taxon>
        <taxon>Actinomycetes</taxon>
        <taxon>Micrococcales</taxon>
        <taxon>Microbacteriaceae</taxon>
        <taxon>Leucobacter</taxon>
    </lineage>
</organism>
<proteinExistence type="predicted"/>
<reference evidence="2 3" key="1">
    <citation type="submission" date="2019-03" db="EMBL/GenBank/DDBJ databases">
        <title>Genomic analyses of the natural microbiome of Caenorhabditis elegans.</title>
        <authorList>
            <person name="Samuel B."/>
        </authorList>
    </citation>
    <scope>NUCLEOTIDE SEQUENCE [LARGE SCALE GENOMIC DNA]</scope>
    <source>
        <strain evidence="2 3">JUb18</strain>
    </source>
</reference>
<name>A0A4R6S8A5_9MICO</name>
<feature type="compositionally biased region" description="Basic and acidic residues" evidence="1">
    <location>
        <begin position="26"/>
        <end position="42"/>
    </location>
</feature>